<comment type="catalytic activity">
    <reaction evidence="9">
        <text>a lipid X + a UDP-2-N,3-O-bis[(3R)-3-hydroxyacyl]-alpha-D-glucosamine = a lipid A disaccharide + UDP + H(+)</text>
        <dbReference type="Rhea" id="RHEA:67828"/>
        <dbReference type="ChEBI" id="CHEBI:15378"/>
        <dbReference type="ChEBI" id="CHEBI:58223"/>
        <dbReference type="ChEBI" id="CHEBI:137748"/>
        <dbReference type="ChEBI" id="CHEBI:176338"/>
        <dbReference type="ChEBI" id="CHEBI:176343"/>
        <dbReference type="EC" id="2.4.1.182"/>
    </reaction>
</comment>
<dbReference type="GO" id="GO:0009245">
    <property type="term" value="P:lipid A biosynthetic process"/>
    <property type="evidence" value="ECO:0007669"/>
    <property type="project" value="UniProtKB-KW"/>
</dbReference>
<keyword evidence="8" id="KW-0443">Lipid metabolism</keyword>
<evidence type="ECO:0000256" key="2">
    <source>
        <dbReference type="ARBA" id="ARBA00012687"/>
    </source>
</evidence>
<name>A0A510L6H1_9FUSO</name>
<proteinExistence type="predicted"/>
<dbReference type="Proteomes" id="UP000321561">
    <property type="component" value="Chromosome"/>
</dbReference>
<evidence type="ECO:0000256" key="6">
    <source>
        <dbReference type="ARBA" id="ARBA00022676"/>
    </source>
</evidence>
<dbReference type="EC" id="2.4.1.182" evidence="2"/>
<evidence type="ECO:0000256" key="1">
    <source>
        <dbReference type="ARBA" id="ARBA00002056"/>
    </source>
</evidence>
<gene>
    <name evidence="10" type="ORF">JMUB5056_1184</name>
</gene>
<dbReference type="GO" id="GO:0008915">
    <property type="term" value="F:lipid-A-disaccharide synthase activity"/>
    <property type="evidence" value="ECO:0007669"/>
    <property type="project" value="UniProtKB-EC"/>
</dbReference>
<dbReference type="PANTHER" id="PTHR30372">
    <property type="entry name" value="LIPID-A-DISACCHARIDE SYNTHASE"/>
    <property type="match status" value="1"/>
</dbReference>
<dbReference type="PANTHER" id="PTHR30372:SF4">
    <property type="entry name" value="LIPID-A-DISACCHARIDE SYNTHASE, MITOCHONDRIAL-RELATED"/>
    <property type="match status" value="1"/>
</dbReference>
<dbReference type="AlphaFoldDB" id="A0A510L6H1"/>
<dbReference type="GO" id="GO:0005543">
    <property type="term" value="F:phospholipid binding"/>
    <property type="evidence" value="ECO:0007669"/>
    <property type="project" value="TreeGrafter"/>
</dbReference>
<reference evidence="10 11" key="1">
    <citation type="submission" date="2019-07" db="EMBL/GenBank/DDBJ databases">
        <title>Complete Genome Sequence of Leptotrichia hongkongensis Strain JMUB5056.</title>
        <authorList>
            <person name="Watanabe S."/>
            <person name="Cui L."/>
        </authorList>
    </citation>
    <scope>NUCLEOTIDE SEQUENCE [LARGE SCALE GENOMIC DNA]</scope>
    <source>
        <strain evidence="10 11">JMUB5056</strain>
    </source>
</reference>
<evidence type="ECO:0000313" key="11">
    <source>
        <dbReference type="Proteomes" id="UP000321561"/>
    </source>
</evidence>
<evidence type="ECO:0000256" key="8">
    <source>
        <dbReference type="ARBA" id="ARBA00023098"/>
    </source>
</evidence>
<sequence>MINNKNDIIKEKNNDLSIVKSQKKKKIFISCGEMSGDLHASYIVEEMRKKDKNVEFFGVVGDKSIEAGVKAVNHIKNNDVMGFVEALKKYSYFTEKAHEYLEFIKENGIETVIFVDFGGFNLKFLSY</sequence>
<keyword evidence="5" id="KW-0441">Lipid A biosynthesis</keyword>
<dbReference type="KEGG" id="lhg:JMUB5056_1184"/>
<evidence type="ECO:0000256" key="5">
    <source>
        <dbReference type="ARBA" id="ARBA00022556"/>
    </source>
</evidence>
<dbReference type="EMBL" id="AP019846">
    <property type="protein sequence ID" value="BBM59600.1"/>
    <property type="molecule type" value="Genomic_DNA"/>
</dbReference>
<accession>A0A510L6H1</accession>
<keyword evidence="7" id="KW-0808">Transferase</keyword>
<protein>
    <recommendedName>
        <fullName evidence="3">Lipid-A-disaccharide synthase</fullName>
        <ecNumber evidence="2">2.4.1.182</ecNumber>
    </recommendedName>
</protein>
<dbReference type="GO" id="GO:0016020">
    <property type="term" value="C:membrane"/>
    <property type="evidence" value="ECO:0007669"/>
    <property type="project" value="GOC"/>
</dbReference>
<evidence type="ECO:0000256" key="7">
    <source>
        <dbReference type="ARBA" id="ARBA00022679"/>
    </source>
</evidence>
<keyword evidence="6" id="KW-0328">Glycosyltransferase</keyword>
<evidence type="ECO:0000313" key="10">
    <source>
        <dbReference type="EMBL" id="BBM59600.1"/>
    </source>
</evidence>
<organism evidence="10 11">
    <name type="scientific">Leptotrichia hongkongensis</name>
    <dbReference type="NCBI Taxonomy" id="554406"/>
    <lineage>
        <taxon>Bacteria</taxon>
        <taxon>Fusobacteriati</taxon>
        <taxon>Fusobacteriota</taxon>
        <taxon>Fusobacteriia</taxon>
        <taxon>Fusobacteriales</taxon>
        <taxon>Leptotrichiaceae</taxon>
        <taxon>Leptotrichia</taxon>
    </lineage>
</organism>
<evidence type="ECO:0000256" key="4">
    <source>
        <dbReference type="ARBA" id="ARBA00022516"/>
    </source>
</evidence>
<evidence type="ECO:0000256" key="3">
    <source>
        <dbReference type="ARBA" id="ARBA00020902"/>
    </source>
</evidence>
<evidence type="ECO:0000256" key="9">
    <source>
        <dbReference type="ARBA" id="ARBA00048975"/>
    </source>
</evidence>
<keyword evidence="4" id="KW-0444">Lipid biosynthesis</keyword>
<dbReference type="InterPro" id="IPR003835">
    <property type="entry name" value="Glyco_trans_19"/>
</dbReference>
<dbReference type="Pfam" id="PF02684">
    <property type="entry name" value="LpxB"/>
    <property type="match status" value="1"/>
</dbReference>
<comment type="function">
    <text evidence="1">Condensation of UDP-2,3-diacylglucosamine and 2,3-diacylglucosamine-1-phosphate to form lipid A disaccharide, a precursor of lipid A, a phosphorylated glycolipid that anchors the lipopolysaccharide to the outer membrane of the cell.</text>
</comment>